<dbReference type="Proteomes" id="UP001589646">
    <property type="component" value="Unassembled WGS sequence"/>
</dbReference>
<evidence type="ECO:0000313" key="1">
    <source>
        <dbReference type="EMBL" id="MFB9526481.1"/>
    </source>
</evidence>
<protein>
    <recommendedName>
        <fullName evidence="3">Peptidase S9 prolyl oligopeptidase catalytic domain-containing protein</fullName>
    </recommendedName>
</protein>
<organism evidence="1 2">
    <name type="scientific">Nonomuraea roseola</name>
    <dbReference type="NCBI Taxonomy" id="46179"/>
    <lineage>
        <taxon>Bacteria</taxon>
        <taxon>Bacillati</taxon>
        <taxon>Actinomycetota</taxon>
        <taxon>Actinomycetes</taxon>
        <taxon>Streptosporangiales</taxon>
        <taxon>Streptosporangiaceae</taxon>
        <taxon>Nonomuraea</taxon>
    </lineage>
</organism>
<keyword evidence="2" id="KW-1185">Reference proteome</keyword>
<comment type="caution">
    <text evidence="1">The sequence shown here is derived from an EMBL/GenBank/DDBJ whole genome shotgun (WGS) entry which is preliminary data.</text>
</comment>
<sequence>MPVHIFHGKGDADVSFDNALYCQRQLKARGATQSLTDVGDVDHNLSVRKALPQVAEEFAAA</sequence>
<reference evidence="1 2" key="1">
    <citation type="submission" date="2024-09" db="EMBL/GenBank/DDBJ databases">
        <authorList>
            <person name="Sun Q."/>
            <person name="Mori K."/>
        </authorList>
    </citation>
    <scope>NUCLEOTIDE SEQUENCE [LARGE SCALE GENOMIC DNA]</scope>
    <source>
        <strain evidence="1 2">JCM 3323</strain>
    </source>
</reference>
<evidence type="ECO:0008006" key="3">
    <source>
        <dbReference type="Google" id="ProtNLM"/>
    </source>
</evidence>
<proteinExistence type="predicted"/>
<dbReference type="InterPro" id="IPR029058">
    <property type="entry name" value="AB_hydrolase_fold"/>
</dbReference>
<dbReference type="EMBL" id="JBHMCE010000002">
    <property type="protein sequence ID" value="MFB9526481.1"/>
    <property type="molecule type" value="Genomic_DNA"/>
</dbReference>
<evidence type="ECO:0000313" key="2">
    <source>
        <dbReference type="Proteomes" id="UP001589646"/>
    </source>
</evidence>
<gene>
    <name evidence="1" type="ORF">ACFFRN_07630</name>
</gene>
<name>A0ABV5PTC1_9ACTN</name>
<dbReference type="RefSeq" id="WP_346123557.1">
    <property type="nucleotide sequence ID" value="NZ_BAAAXC010000014.1"/>
</dbReference>
<accession>A0ABV5PTC1</accession>
<dbReference type="SUPFAM" id="SSF53474">
    <property type="entry name" value="alpha/beta-Hydrolases"/>
    <property type="match status" value="1"/>
</dbReference>